<reference evidence="3" key="5">
    <citation type="journal article" date="2021" name="G3 (Bethesda)">
        <title>Aegilops tauschii genome assembly Aet v5.0 features greater sequence contiguity and improved annotation.</title>
        <authorList>
            <person name="Wang L."/>
            <person name="Zhu T."/>
            <person name="Rodriguez J.C."/>
            <person name="Deal K.R."/>
            <person name="Dubcovsky J."/>
            <person name="McGuire P.E."/>
            <person name="Lux T."/>
            <person name="Spannagl M."/>
            <person name="Mayer K.F.X."/>
            <person name="Baldrich P."/>
            <person name="Meyers B.C."/>
            <person name="Huo N."/>
            <person name="Gu Y.Q."/>
            <person name="Zhou H."/>
            <person name="Devos K.M."/>
            <person name="Bennetzen J.L."/>
            <person name="Unver T."/>
            <person name="Budak H."/>
            <person name="Gulick P.J."/>
            <person name="Galiba G."/>
            <person name="Kalapos B."/>
            <person name="Nelson D.R."/>
            <person name="Li P."/>
            <person name="You F.M."/>
            <person name="Luo M.C."/>
            <person name="Dvorak J."/>
        </authorList>
    </citation>
    <scope>NUCLEOTIDE SEQUENCE [LARGE SCALE GENOMIC DNA]</scope>
    <source>
        <strain evidence="3">cv. AL8/78</strain>
    </source>
</reference>
<dbReference type="Gramene" id="AET5Gv20618700.1">
    <property type="protein sequence ID" value="AET5Gv20618700.1"/>
    <property type="gene ID" value="AET5Gv20618700"/>
</dbReference>
<dbReference type="InterPro" id="IPR055802">
    <property type="entry name" value="DUF7378"/>
</dbReference>
<evidence type="ECO:0000313" key="4">
    <source>
        <dbReference type="Proteomes" id="UP000015105"/>
    </source>
</evidence>
<accession>A0A453L3L3</accession>
<keyword evidence="4" id="KW-1185">Reference proteome</keyword>
<dbReference type="Pfam" id="PF24095">
    <property type="entry name" value="DUF7378"/>
    <property type="match status" value="1"/>
</dbReference>
<keyword evidence="1" id="KW-1133">Transmembrane helix</keyword>
<name>A0A453L3L3_AEGTS</name>
<dbReference type="EnsemblPlants" id="AET5Gv20618700.1">
    <property type="protein sequence ID" value="AET5Gv20618700.1"/>
    <property type="gene ID" value="AET5Gv20618700"/>
</dbReference>
<organism evidence="3 4">
    <name type="scientific">Aegilops tauschii subsp. strangulata</name>
    <name type="common">Goatgrass</name>
    <dbReference type="NCBI Taxonomy" id="200361"/>
    <lineage>
        <taxon>Eukaryota</taxon>
        <taxon>Viridiplantae</taxon>
        <taxon>Streptophyta</taxon>
        <taxon>Embryophyta</taxon>
        <taxon>Tracheophyta</taxon>
        <taxon>Spermatophyta</taxon>
        <taxon>Magnoliopsida</taxon>
        <taxon>Liliopsida</taxon>
        <taxon>Poales</taxon>
        <taxon>Poaceae</taxon>
        <taxon>BOP clade</taxon>
        <taxon>Pooideae</taxon>
        <taxon>Triticodae</taxon>
        <taxon>Triticeae</taxon>
        <taxon>Triticinae</taxon>
        <taxon>Aegilops</taxon>
    </lineage>
</organism>
<keyword evidence="1" id="KW-0472">Membrane</keyword>
<feature type="transmembrane region" description="Helical" evidence="1">
    <location>
        <begin position="93"/>
        <end position="114"/>
    </location>
</feature>
<keyword evidence="1" id="KW-0812">Transmembrane</keyword>
<feature type="transmembrane region" description="Helical" evidence="1">
    <location>
        <begin position="134"/>
        <end position="152"/>
    </location>
</feature>
<dbReference type="Gramene" id="AET5Gv20618700.3">
    <property type="protein sequence ID" value="AET5Gv20618700.3"/>
    <property type="gene ID" value="AET5Gv20618700"/>
</dbReference>
<reference evidence="4" key="2">
    <citation type="journal article" date="2017" name="Nat. Plants">
        <title>The Aegilops tauschii genome reveals multiple impacts of transposons.</title>
        <authorList>
            <person name="Zhao G."/>
            <person name="Zou C."/>
            <person name="Li K."/>
            <person name="Wang K."/>
            <person name="Li T."/>
            <person name="Gao L."/>
            <person name="Zhang X."/>
            <person name="Wang H."/>
            <person name="Yang Z."/>
            <person name="Liu X."/>
            <person name="Jiang W."/>
            <person name="Mao L."/>
            <person name="Kong X."/>
            <person name="Jiao Y."/>
            <person name="Jia J."/>
        </authorList>
    </citation>
    <scope>NUCLEOTIDE SEQUENCE [LARGE SCALE GENOMIC DNA]</scope>
    <source>
        <strain evidence="4">cv. AL8/78</strain>
    </source>
</reference>
<evidence type="ECO:0000259" key="2">
    <source>
        <dbReference type="Pfam" id="PF24095"/>
    </source>
</evidence>
<dbReference type="Proteomes" id="UP000015105">
    <property type="component" value="Chromosome 5D"/>
</dbReference>
<evidence type="ECO:0000313" key="3">
    <source>
        <dbReference type="EnsemblPlants" id="AET5Gv20618700.1"/>
    </source>
</evidence>
<sequence length="186" mass="20432">MKMLEDGGHTLNPLRLLYQIKRAKATTGQTGITMPLAPPALTTIGEANSKAGTSPAMMWVGTIFIVCLSIGGTSALAYTLYSHHFFPADRSCCLLTLILWGVYVAVVAVVMVYMTLFLPNAPVALREALVDIGWIYVGSPVMAIDILLMFFGQPWMVISMFYCLGILIAGVLAFWWWLALTYRKCA</sequence>
<evidence type="ECO:0000256" key="1">
    <source>
        <dbReference type="SAM" id="Phobius"/>
    </source>
</evidence>
<protein>
    <recommendedName>
        <fullName evidence="2">DUF7378 domain-containing protein</fullName>
    </recommendedName>
</protein>
<reference evidence="3" key="4">
    <citation type="submission" date="2019-03" db="UniProtKB">
        <authorList>
            <consortium name="EnsemblPlants"/>
        </authorList>
    </citation>
    <scope>IDENTIFICATION</scope>
</reference>
<reference evidence="4" key="1">
    <citation type="journal article" date="2014" name="Science">
        <title>Ancient hybridizations among the ancestral genomes of bread wheat.</title>
        <authorList>
            <consortium name="International Wheat Genome Sequencing Consortium,"/>
            <person name="Marcussen T."/>
            <person name="Sandve S.R."/>
            <person name="Heier L."/>
            <person name="Spannagl M."/>
            <person name="Pfeifer M."/>
            <person name="Jakobsen K.S."/>
            <person name="Wulff B.B."/>
            <person name="Steuernagel B."/>
            <person name="Mayer K.F."/>
            <person name="Olsen O.A."/>
        </authorList>
    </citation>
    <scope>NUCLEOTIDE SEQUENCE [LARGE SCALE GENOMIC DNA]</scope>
    <source>
        <strain evidence="4">cv. AL8/78</strain>
    </source>
</reference>
<dbReference type="EnsemblPlants" id="AET5Gv20618700.3">
    <property type="protein sequence ID" value="AET5Gv20618700.3"/>
    <property type="gene ID" value="AET5Gv20618700"/>
</dbReference>
<reference evidence="3" key="3">
    <citation type="journal article" date="2017" name="Nature">
        <title>Genome sequence of the progenitor of the wheat D genome Aegilops tauschii.</title>
        <authorList>
            <person name="Luo M.C."/>
            <person name="Gu Y.Q."/>
            <person name="Puiu D."/>
            <person name="Wang H."/>
            <person name="Twardziok S.O."/>
            <person name="Deal K.R."/>
            <person name="Huo N."/>
            <person name="Zhu T."/>
            <person name="Wang L."/>
            <person name="Wang Y."/>
            <person name="McGuire P.E."/>
            <person name="Liu S."/>
            <person name="Long H."/>
            <person name="Ramasamy R.K."/>
            <person name="Rodriguez J.C."/>
            <person name="Van S.L."/>
            <person name="Yuan L."/>
            <person name="Wang Z."/>
            <person name="Xia Z."/>
            <person name="Xiao L."/>
            <person name="Anderson O.D."/>
            <person name="Ouyang S."/>
            <person name="Liang Y."/>
            <person name="Zimin A.V."/>
            <person name="Pertea G."/>
            <person name="Qi P."/>
            <person name="Bennetzen J.L."/>
            <person name="Dai X."/>
            <person name="Dawson M.W."/>
            <person name="Muller H.G."/>
            <person name="Kugler K."/>
            <person name="Rivarola-Duarte L."/>
            <person name="Spannagl M."/>
            <person name="Mayer K.F.X."/>
            <person name="Lu F.H."/>
            <person name="Bevan M.W."/>
            <person name="Leroy P."/>
            <person name="Li P."/>
            <person name="You F.M."/>
            <person name="Sun Q."/>
            <person name="Liu Z."/>
            <person name="Lyons E."/>
            <person name="Wicker T."/>
            <person name="Salzberg S.L."/>
            <person name="Devos K.M."/>
            <person name="Dvorak J."/>
        </authorList>
    </citation>
    <scope>NUCLEOTIDE SEQUENCE [LARGE SCALE GENOMIC DNA]</scope>
    <source>
        <strain evidence="3">cv. AL8/78</strain>
    </source>
</reference>
<proteinExistence type="predicted"/>
<feature type="transmembrane region" description="Helical" evidence="1">
    <location>
        <begin position="56"/>
        <end position="81"/>
    </location>
</feature>
<feature type="domain" description="DUF7378" evidence="2">
    <location>
        <begin position="42"/>
        <end position="184"/>
    </location>
</feature>
<feature type="transmembrane region" description="Helical" evidence="1">
    <location>
        <begin position="159"/>
        <end position="178"/>
    </location>
</feature>
<dbReference type="AlphaFoldDB" id="A0A453L3L3"/>